<dbReference type="Proteomes" id="UP000004407">
    <property type="component" value="Unassembled WGS sequence"/>
</dbReference>
<comment type="caution">
    <text evidence="2">The sequence shown here is derived from an EMBL/GenBank/DDBJ whole genome shotgun (WGS) entry which is preliminary data.</text>
</comment>
<evidence type="ECO:0000256" key="1">
    <source>
        <dbReference type="SAM" id="Phobius"/>
    </source>
</evidence>
<proteinExistence type="predicted"/>
<name>G6B0N3_9BACT</name>
<keyword evidence="1" id="KW-1133">Transmembrane helix</keyword>
<sequence>MCRFSSYYFDLFRNNNLVLRSFWVAKLRIIIRILLVACVKFAINIKMQSGGAVVSTAPVCFVGAFCFVGAVETTAPPNCTP</sequence>
<accession>G6B0N3</accession>
<evidence type="ECO:0000313" key="3">
    <source>
        <dbReference type="Proteomes" id="UP000004407"/>
    </source>
</evidence>
<feature type="transmembrane region" description="Helical" evidence="1">
    <location>
        <begin position="50"/>
        <end position="71"/>
    </location>
</feature>
<keyword evidence="1" id="KW-0812">Transmembrane</keyword>
<reference evidence="2 3" key="1">
    <citation type="submission" date="2011-08" db="EMBL/GenBank/DDBJ databases">
        <authorList>
            <person name="Weinstock G."/>
            <person name="Sodergren E."/>
            <person name="Clifton S."/>
            <person name="Fulton L."/>
            <person name="Fulton B."/>
            <person name="Courtney L."/>
            <person name="Fronick C."/>
            <person name="Harrison M."/>
            <person name="Strong C."/>
            <person name="Farmer C."/>
            <person name="Delahaunty K."/>
            <person name="Markovic C."/>
            <person name="Hall O."/>
            <person name="Minx P."/>
            <person name="Tomlinson C."/>
            <person name="Mitreva M."/>
            <person name="Hou S."/>
            <person name="Chen J."/>
            <person name="Wollam A."/>
            <person name="Pepin K.H."/>
            <person name="Johnson M."/>
            <person name="Bhonagiri V."/>
            <person name="Zhang X."/>
            <person name="Suruliraj S."/>
            <person name="Warren W."/>
            <person name="Chinwalla A."/>
            <person name="Mardis E.R."/>
            <person name="Wilson R.K."/>
        </authorList>
    </citation>
    <scope>NUCLEOTIDE SEQUENCE [LARGE SCALE GENOMIC DNA]</scope>
    <source>
        <strain evidence="2 3">DSM 18206</strain>
    </source>
</reference>
<dbReference type="EMBL" id="AFZZ01000210">
    <property type="protein sequence ID" value="EHJ37197.1"/>
    <property type="molecule type" value="Genomic_DNA"/>
</dbReference>
<protein>
    <submittedName>
        <fullName evidence="2">Uncharacterized protein</fullName>
    </submittedName>
</protein>
<dbReference type="HOGENOM" id="CLU_2570976_0_0_10"/>
<keyword evidence="1" id="KW-0472">Membrane</keyword>
<dbReference type="AlphaFoldDB" id="G6B0N3"/>
<organism evidence="2 3">
    <name type="scientific">Leyella stercorea DSM 18206</name>
    <dbReference type="NCBI Taxonomy" id="1002367"/>
    <lineage>
        <taxon>Bacteria</taxon>
        <taxon>Pseudomonadati</taxon>
        <taxon>Bacteroidota</taxon>
        <taxon>Bacteroidia</taxon>
        <taxon>Bacteroidales</taxon>
        <taxon>Prevotellaceae</taxon>
        <taxon>Leyella</taxon>
    </lineage>
</organism>
<gene>
    <name evidence="2" type="ORF">HMPREF0673_02452</name>
</gene>
<evidence type="ECO:0000313" key="2">
    <source>
        <dbReference type="EMBL" id="EHJ37197.1"/>
    </source>
</evidence>